<evidence type="ECO:0000313" key="7">
    <source>
        <dbReference type="Proteomes" id="UP000232688"/>
    </source>
</evidence>
<evidence type="ECO:0000256" key="1">
    <source>
        <dbReference type="SAM" id="MobiDB-lite"/>
    </source>
</evidence>
<organism evidence="6 7">
    <name type="scientific">Rhizophagus irregularis</name>
    <dbReference type="NCBI Taxonomy" id="588596"/>
    <lineage>
        <taxon>Eukaryota</taxon>
        <taxon>Fungi</taxon>
        <taxon>Fungi incertae sedis</taxon>
        <taxon>Mucoromycota</taxon>
        <taxon>Glomeromycotina</taxon>
        <taxon>Glomeromycetes</taxon>
        <taxon>Glomerales</taxon>
        <taxon>Glomeraceae</taxon>
        <taxon>Rhizophagus</taxon>
    </lineage>
</organism>
<reference evidence="6 7" key="4">
    <citation type="submission" date="2017-10" db="EMBL/GenBank/DDBJ databases">
        <title>Genome analyses suggest a sexual origin of heterokaryosis in a supposedly ancient asexual fungus.</title>
        <authorList>
            <person name="Corradi N."/>
            <person name="Sedzielewska K."/>
            <person name="Noel J."/>
            <person name="Charron P."/>
            <person name="Farinelli L."/>
            <person name="Marton T."/>
            <person name="Kruger M."/>
            <person name="Pelin A."/>
            <person name="Brachmann A."/>
            <person name="Corradi N."/>
        </authorList>
    </citation>
    <scope>NUCLEOTIDE SEQUENCE [LARGE SCALE GENOMIC DNA]</scope>
    <source>
        <strain evidence="6 7">A1</strain>
    </source>
</reference>
<dbReference type="VEuPathDB" id="FungiDB:FUN_004647"/>
<dbReference type="EMBL" id="LLXJ01000842">
    <property type="protein sequence ID" value="PKC05737.1"/>
    <property type="molecule type" value="Genomic_DNA"/>
</dbReference>
<dbReference type="Proteomes" id="UP000232688">
    <property type="component" value="Unassembled WGS sequence"/>
</dbReference>
<feature type="transmembrane region" description="Helical" evidence="2">
    <location>
        <begin position="350"/>
        <end position="369"/>
    </location>
</feature>
<protein>
    <submittedName>
        <fullName evidence="6">Uncharacterized protein</fullName>
    </submittedName>
</protein>
<dbReference type="AlphaFoldDB" id="A0A2I1EP42"/>
<evidence type="ECO:0000313" key="6">
    <source>
        <dbReference type="EMBL" id="PKC73937.1"/>
    </source>
</evidence>
<reference evidence="4" key="5">
    <citation type="submission" date="2020-05" db="EMBL/GenBank/DDBJ databases">
        <authorList>
            <person name="Rincon C."/>
            <person name="Sanders R I."/>
            <person name="Robbins C."/>
            <person name="Chaturvedi A."/>
        </authorList>
    </citation>
    <scope>NUCLEOTIDE SEQUENCE</scope>
    <source>
        <strain evidence="4">CHB12</strain>
    </source>
</reference>
<evidence type="ECO:0000313" key="8">
    <source>
        <dbReference type="Proteomes" id="UP000232722"/>
    </source>
</evidence>
<feature type="signal peptide" evidence="3">
    <location>
        <begin position="1"/>
        <end position="22"/>
    </location>
</feature>
<name>A0A2I1EP42_9GLOM</name>
<accession>A0A2I1EP42</accession>
<keyword evidence="3" id="KW-0732">Signal</keyword>
<evidence type="ECO:0000313" key="5">
    <source>
        <dbReference type="EMBL" id="PKC05737.1"/>
    </source>
</evidence>
<reference evidence="5 8" key="2">
    <citation type="submission" date="2017-09" db="EMBL/GenBank/DDBJ databases">
        <title>Extensive intraspecific genome diversity in a model arbuscular mycorrhizal fungus.</title>
        <authorList>
            <person name="Chen E.C."/>
            <person name="Morin E."/>
            <person name="Beaudet D."/>
            <person name="Noel J."/>
            <person name="Ndikumana S."/>
            <person name="Charron P."/>
            <person name="St-Onge C."/>
            <person name="Giorgi J."/>
            <person name="Grigoriev I.V."/>
            <person name="Roux C."/>
            <person name="Martin F.M."/>
            <person name="Corradi N."/>
        </authorList>
    </citation>
    <scope>NUCLEOTIDE SEQUENCE [LARGE SCALE GENOMIC DNA]</scope>
    <source>
        <strain evidence="5 8">A5</strain>
    </source>
</reference>
<dbReference type="EMBL" id="LLXH01000069">
    <property type="protein sequence ID" value="PKC73937.1"/>
    <property type="molecule type" value="Genomic_DNA"/>
</dbReference>
<feature type="region of interest" description="Disordered" evidence="1">
    <location>
        <begin position="321"/>
        <end position="340"/>
    </location>
</feature>
<reference evidence="5 8" key="1">
    <citation type="submission" date="2016-04" db="EMBL/GenBank/DDBJ databases">
        <title>Genome analyses suggest a sexual origin of heterokaryosis in a supposedly ancient asexual fungus.</title>
        <authorList>
            <person name="Ropars J."/>
            <person name="Sedzielewska K."/>
            <person name="Noel J."/>
            <person name="Charron P."/>
            <person name="Farinelli L."/>
            <person name="Marton T."/>
            <person name="Kruger M."/>
            <person name="Pelin A."/>
            <person name="Brachmann A."/>
            <person name="Corradi N."/>
        </authorList>
    </citation>
    <scope>NUCLEOTIDE SEQUENCE [LARGE SCALE GENOMIC DNA]</scope>
    <source>
        <strain evidence="5 8">A5</strain>
    </source>
</reference>
<keyword evidence="2" id="KW-0472">Membrane</keyword>
<keyword evidence="2" id="KW-1133">Transmembrane helix</keyword>
<dbReference type="EMBL" id="CAGKOT010000056">
    <property type="protein sequence ID" value="CAB5386759.1"/>
    <property type="molecule type" value="Genomic_DNA"/>
</dbReference>
<dbReference type="VEuPathDB" id="FungiDB:RhiirA1_450574"/>
<dbReference type="VEuPathDB" id="FungiDB:RhiirFUN_006802"/>
<gene>
    <name evidence="4" type="ORF">CHRIB12_LOCUS19856</name>
    <name evidence="6" type="ORF">RhiirA1_450574</name>
    <name evidence="5" type="ORF">RhiirA5_378400</name>
</gene>
<feature type="compositionally biased region" description="Polar residues" evidence="1">
    <location>
        <begin position="321"/>
        <end position="331"/>
    </location>
</feature>
<reference evidence="6 7" key="3">
    <citation type="submission" date="2017-10" db="EMBL/GenBank/DDBJ databases">
        <title>Extensive intraspecific genome diversity in a model arbuscular mycorrhizal fungus.</title>
        <authorList>
            <person name="Chen E.C.H."/>
            <person name="Morin E."/>
            <person name="Baudet D."/>
            <person name="Noel J."/>
            <person name="Ndikumana S."/>
            <person name="Charron P."/>
            <person name="St-Onge C."/>
            <person name="Giorgi J."/>
            <person name="Grigoriev I.V."/>
            <person name="Roux C."/>
            <person name="Martin F.M."/>
            <person name="Corradi N."/>
        </authorList>
    </citation>
    <scope>NUCLEOTIDE SEQUENCE [LARGE SCALE GENOMIC DNA]</scope>
    <source>
        <strain evidence="6 7">A1</strain>
    </source>
</reference>
<dbReference type="Proteomes" id="UP000684084">
    <property type="component" value="Unassembled WGS sequence"/>
</dbReference>
<dbReference type="OrthoDB" id="2448820at2759"/>
<dbReference type="Proteomes" id="UP000232722">
    <property type="component" value="Unassembled WGS sequence"/>
</dbReference>
<evidence type="ECO:0000313" key="4">
    <source>
        <dbReference type="EMBL" id="CAB5386759.1"/>
    </source>
</evidence>
<proteinExistence type="predicted"/>
<evidence type="ECO:0000256" key="3">
    <source>
        <dbReference type="SAM" id="SignalP"/>
    </source>
</evidence>
<sequence>MRKNLKLILILIIATFSNFTFAKVPLKWRREELFGALHGYVGILSNHSSLVERQAVCPFGNFECPAKNGCCPIGQTCASGDLCSDCGPNPVVCDNTHCCEPGFQCCKKGCCKIGLICATDDDIGICKEVDTEDSEEDTLPCGLTKTAKIKTKTYRNKAENASFAYIYDSTTGSLTQMILTDAINRDEVQADHVFEAQTVIKYLKGDGSKICSFITSNSAYLDELKEIMNDEANIRYLSTIINRAKGTYFGGNNVDDTKVLNAVKEYLAIDDIYEAFSTTRNKVIKLFRKIVSENGLDVHNFANIENSLGRTEYESLTKKSLVTDSSSDNPPSTLPLPNKSFNNSSSTLPLPHLNVILSVILSLVFLVFGECGQKITRMSISHITKK</sequence>
<keyword evidence="2" id="KW-0812">Transmembrane</keyword>
<comment type="caution">
    <text evidence="6">The sequence shown here is derived from an EMBL/GenBank/DDBJ whole genome shotgun (WGS) entry which is preliminary data.</text>
</comment>
<feature type="chain" id="PRO_5014128078" evidence="3">
    <location>
        <begin position="23"/>
        <end position="386"/>
    </location>
</feature>
<evidence type="ECO:0000256" key="2">
    <source>
        <dbReference type="SAM" id="Phobius"/>
    </source>
</evidence>